<proteinExistence type="predicted"/>
<organism evidence="1 2">
    <name type="scientific">Sphingobacterium kitahiroshimense</name>
    <dbReference type="NCBI Taxonomy" id="470446"/>
    <lineage>
        <taxon>Bacteria</taxon>
        <taxon>Pseudomonadati</taxon>
        <taxon>Bacteroidota</taxon>
        <taxon>Sphingobacteriia</taxon>
        <taxon>Sphingobacteriales</taxon>
        <taxon>Sphingobacteriaceae</taxon>
        <taxon>Sphingobacterium</taxon>
    </lineage>
</organism>
<comment type="caution">
    <text evidence="1">The sequence shown here is derived from an EMBL/GenBank/DDBJ whole genome shotgun (WGS) entry which is preliminary data.</text>
</comment>
<dbReference type="RefSeq" id="WP_346581687.1">
    <property type="nucleotide sequence ID" value="NZ_JBDJNQ010000007.1"/>
</dbReference>
<name>A0ABV0BVQ0_9SPHI</name>
<dbReference type="Proteomes" id="UP001409291">
    <property type="component" value="Unassembled WGS sequence"/>
</dbReference>
<protein>
    <submittedName>
        <fullName evidence="1">Uncharacterized protein</fullName>
    </submittedName>
</protein>
<accession>A0ABV0BVQ0</accession>
<dbReference type="EMBL" id="JBDJNQ010000007">
    <property type="protein sequence ID" value="MEN5378776.1"/>
    <property type="molecule type" value="Genomic_DNA"/>
</dbReference>
<evidence type="ECO:0000313" key="2">
    <source>
        <dbReference type="Proteomes" id="UP001409291"/>
    </source>
</evidence>
<gene>
    <name evidence="1" type="ORF">ABE541_16045</name>
</gene>
<sequence>MKYTKTNPTIAYEEFYKIAKPVKHFKSLTGKEYDVQSVIGDEMKFLRVSTGEIWPMDLKGVHLAYCELTDFKTVNFKSYVPRTHSPALGLLLHLGLLVR</sequence>
<reference evidence="1 2" key="1">
    <citation type="submission" date="2024-04" db="EMBL/GenBank/DDBJ databases">
        <title>WGS of bacteria from Torrens River.</title>
        <authorList>
            <person name="Wyrsch E.R."/>
            <person name="Drigo B."/>
        </authorList>
    </citation>
    <scope>NUCLEOTIDE SEQUENCE [LARGE SCALE GENOMIC DNA]</scope>
    <source>
        <strain evidence="1 2">TWI391</strain>
    </source>
</reference>
<evidence type="ECO:0000313" key="1">
    <source>
        <dbReference type="EMBL" id="MEN5378776.1"/>
    </source>
</evidence>
<keyword evidence="2" id="KW-1185">Reference proteome</keyword>